<evidence type="ECO:0000313" key="5">
    <source>
        <dbReference type="Proteomes" id="UP000241762"/>
    </source>
</evidence>
<name>A0A2P1P9Y9_9RICK</name>
<feature type="signal peptide" evidence="3">
    <location>
        <begin position="1"/>
        <end position="19"/>
    </location>
</feature>
<dbReference type="Proteomes" id="UP000241762">
    <property type="component" value="Chromosome"/>
</dbReference>
<dbReference type="InterPro" id="IPR011990">
    <property type="entry name" value="TPR-like_helical_dom_sf"/>
</dbReference>
<keyword evidence="5" id="KW-1185">Reference proteome</keyword>
<evidence type="ECO:0000256" key="1">
    <source>
        <dbReference type="SAM" id="Coils"/>
    </source>
</evidence>
<evidence type="ECO:0000256" key="2">
    <source>
        <dbReference type="SAM" id="MobiDB-lite"/>
    </source>
</evidence>
<evidence type="ECO:0000256" key="3">
    <source>
        <dbReference type="SAM" id="SignalP"/>
    </source>
</evidence>
<feature type="coiled-coil region" evidence="1">
    <location>
        <begin position="28"/>
        <end position="55"/>
    </location>
</feature>
<proteinExistence type="predicted"/>
<evidence type="ECO:0008006" key="6">
    <source>
        <dbReference type="Google" id="ProtNLM"/>
    </source>
</evidence>
<dbReference type="OrthoDB" id="7185608at2"/>
<gene>
    <name evidence="4" type="ORF">phytr_11690</name>
</gene>
<dbReference type="AlphaFoldDB" id="A0A2P1P9Y9"/>
<evidence type="ECO:0000313" key="4">
    <source>
        <dbReference type="EMBL" id="AVP88094.1"/>
    </source>
</evidence>
<reference evidence="4 5" key="1">
    <citation type="submission" date="2018-03" db="EMBL/GenBank/DDBJ databases">
        <title>A gene transfer event suggests a long-term partnership between eustigmatophyte algae and a novel lineage of endosymbiotic bacteria.</title>
        <authorList>
            <person name="Yurchenko T."/>
            <person name="Sevcikova T."/>
            <person name="Pribyl P."/>
            <person name="El Karkouri K."/>
            <person name="Klimes V."/>
            <person name="Amaral R."/>
            <person name="Zbrankova V."/>
            <person name="Kim E."/>
            <person name="Raoult D."/>
            <person name="Santos L.M.A."/>
            <person name="Elias M."/>
        </authorList>
    </citation>
    <scope>NUCLEOTIDE SEQUENCE [LARGE SCALE GENOMIC DNA]</scope>
    <source>
        <strain evidence="4">CCALA 838</strain>
    </source>
</reference>
<feature type="chain" id="PRO_5015180646" description="Cell division coordinator CpoB" evidence="3">
    <location>
        <begin position="20"/>
        <end position="224"/>
    </location>
</feature>
<dbReference type="RefSeq" id="WP_106874908.1">
    <property type="nucleotide sequence ID" value="NZ_CP027845.1"/>
</dbReference>
<organism evidence="4 5">
    <name type="scientific">Candidatus Phycorickettsia trachydisci</name>
    <dbReference type="NCBI Taxonomy" id="2115978"/>
    <lineage>
        <taxon>Bacteria</taxon>
        <taxon>Pseudomonadati</taxon>
        <taxon>Pseudomonadota</taxon>
        <taxon>Alphaproteobacteria</taxon>
        <taxon>Rickettsiales</taxon>
        <taxon>Rickettsiaceae</taxon>
        <taxon>Candidatus Phycorickettsia</taxon>
    </lineage>
</organism>
<dbReference type="SUPFAM" id="SSF48452">
    <property type="entry name" value="TPR-like"/>
    <property type="match status" value="1"/>
</dbReference>
<dbReference type="KEGG" id="ptc:phytr_11690"/>
<protein>
    <recommendedName>
        <fullName evidence="6">Cell division coordinator CpoB</fullName>
    </recommendedName>
</protein>
<keyword evidence="3" id="KW-0732">Signal</keyword>
<feature type="region of interest" description="Disordered" evidence="2">
    <location>
        <begin position="60"/>
        <end position="93"/>
    </location>
</feature>
<accession>A0A2P1P9Y9</accession>
<dbReference type="NCBIfam" id="TIGR02795">
    <property type="entry name" value="tol_pal_ybgF"/>
    <property type="match status" value="1"/>
</dbReference>
<sequence>MRRIYLLLILLTCSGSALADTEMLINEIKKLTGEVEMLKYDIRILKQQIEKIQAKNAIPQIPDNPTPKIESKEEVKSEEDSVKPLVEESKVEEAKEPNEKVQYDIALSALKDKKYDLAKIKFADLIATYPESSLLDRMIFWYAEALFYEKDYYNAASYYLKCYQKYPKGQKAPDALLKVAMSLGELKQPEQSCQILDKLEKEFQNLSSNMKKSVKDLKLKHNCK</sequence>
<dbReference type="InterPro" id="IPR014162">
    <property type="entry name" value="CpoB_C"/>
</dbReference>
<dbReference type="Pfam" id="PF13174">
    <property type="entry name" value="TPR_6"/>
    <property type="match status" value="3"/>
</dbReference>
<dbReference type="Gene3D" id="1.25.40.10">
    <property type="entry name" value="Tetratricopeptide repeat domain"/>
    <property type="match status" value="1"/>
</dbReference>
<keyword evidence="1" id="KW-0175">Coiled coil</keyword>
<feature type="compositionally biased region" description="Basic and acidic residues" evidence="2">
    <location>
        <begin position="69"/>
        <end position="93"/>
    </location>
</feature>
<dbReference type="EMBL" id="CP027845">
    <property type="protein sequence ID" value="AVP88094.1"/>
    <property type="molecule type" value="Genomic_DNA"/>
</dbReference>
<dbReference type="InterPro" id="IPR019734">
    <property type="entry name" value="TPR_rpt"/>
</dbReference>